<protein>
    <recommendedName>
        <fullName evidence="3">4-vinyl reductase</fullName>
    </recommendedName>
</protein>
<sequence>MSDEKIYRFWWLHDGAWYQNVARRIGFEAANDLNKECLRYMAIRGTRSYVRENKIDTSQIQDIETLVYHFMKAPKQLWPEEWIQMEATITGPDTFDVRLHRNFAVEWVKKAGTLDSYECPGLVLREGYFEGLNVRTYEQGERTCMCRGDDECVFWARVEFPKHQDDSHE</sequence>
<dbReference type="Proteomes" id="UP000503088">
    <property type="component" value="Chromosome"/>
</dbReference>
<proteinExistence type="predicted"/>
<dbReference type="KEGG" id="kpul:GXN76_01485"/>
<gene>
    <name evidence="1" type="ORF">GXN76_01485</name>
</gene>
<evidence type="ECO:0000313" key="1">
    <source>
        <dbReference type="EMBL" id="QKG83264.1"/>
    </source>
</evidence>
<dbReference type="EMBL" id="CP048104">
    <property type="protein sequence ID" value="QKG83264.1"/>
    <property type="molecule type" value="Genomic_DNA"/>
</dbReference>
<accession>A0A7D3XH29</accession>
<organism evidence="1 2">
    <name type="scientific">Kroppenstedtia pulmonis</name>
    <dbReference type="NCBI Taxonomy" id="1380685"/>
    <lineage>
        <taxon>Bacteria</taxon>
        <taxon>Bacillati</taxon>
        <taxon>Bacillota</taxon>
        <taxon>Bacilli</taxon>
        <taxon>Bacillales</taxon>
        <taxon>Thermoactinomycetaceae</taxon>
        <taxon>Kroppenstedtia</taxon>
    </lineage>
</organism>
<evidence type="ECO:0008006" key="3">
    <source>
        <dbReference type="Google" id="ProtNLM"/>
    </source>
</evidence>
<evidence type="ECO:0000313" key="2">
    <source>
        <dbReference type="Proteomes" id="UP000503088"/>
    </source>
</evidence>
<dbReference type="RefSeq" id="WP_173219678.1">
    <property type="nucleotide sequence ID" value="NZ_CP048104.1"/>
</dbReference>
<dbReference type="AlphaFoldDB" id="A0A7D3XH29"/>
<keyword evidence="2" id="KW-1185">Reference proteome</keyword>
<reference evidence="1 2" key="1">
    <citation type="submission" date="2020-01" db="EMBL/GenBank/DDBJ databases">
        <authorList>
            <person name="Gulvik C.A."/>
            <person name="Batra D.G."/>
        </authorList>
    </citation>
    <scope>NUCLEOTIDE SEQUENCE [LARGE SCALE GENOMIC DNA]</scope>
    <source>
        <strain evidence="1 2">W9323</strain>
    </source>
</reference>
<name>A0A7D3XH29_9BACL</name>